<evidence type="ECO:0000313" key="6">
    <source>
        <dbReference type="Proteomes" id="UP000325579"/>
    </source>
</evidence>
<evidence type="ECO:0000313" key="5">
    <source>
        <dbReference type="EMBL" id="KAE8409404.1"/>
    </source>
</evidence>
<dbReference type="Gene3D" id="2.30.30.190">
    <property type="entry name" value="CAP Gly-rich-like domain"/>
    <property type="match status" value="1"/>
</dbReference>
<dbReference type="RefSeq" id="XP_031946723.1">
    <property type="nucleotide sequence ID" value="XM_032078409.1"/>
</dbReference>
<dbReference type="PANTHER" id="PTHR18916">
    <property type="entry name" value="DYNACTIN 1-RELATED MICROTUBULE-BINDING"/>
    <property type="match status" value="1"/>
</dbReference>
<evidence type="ECO:0000256" key="1">
    <source>
        <dbReference type="ARBA" id="ARBA00004496"/>
    </source>
</evidence>
<keyword evidence="2" id="KW-0963">Cytoplasm</keyword>
<evidence type="ECO:0000256" key="2">
    <source>
        <dbReference type="ARBA" id="ARBA00022490"/>
    </source>
</evidence>
<feature type="domain" description="CAP-Gly" evidence="4">
    <location>
        <begin position="24"/>
        <end position="66"/>
    </location>
</feature>
<feature type="compositionally biased region" description="Low complexity" evidence="3">
    <location>
        <begin position="125"/>
        <end position="138"/>
    </location>
</feature>
<dbReference type="AlphaFoldDB" id="A0A5N7DSL8"/>
<dbReference type="PROSITE" id="PS50245">
    <property type="entry name" value="CAP_GLY_2"/>
    <property type="match status" value="1"/>
</dbReference>
<name>A0A5N7DSL8_9EURO</name>
<dbReference type="Pfam" id="PF01302">
    <property type="entry name" value="CAP_GLY"/>
    <property type="match status" value="1"/>
</dbReference>
<gene>
    <name evidence="5" type="ORF">BDV37DRAFT_112777</name>
</gene>
<feature type="compositionally biased region" description="Polar residues" evidence="3">
    <location>
        <begin position="90"/>
        <end position="103"/>
    </location>
</feature>
<feature type="region of interest" description="Disordered" evidence="3">
    <location>
        <begin position="78"/>
        <end position="148"/>
    </location>
</feature>
<dbReference type="Proteomes" id="UP000325579">
    <property type="component" value="Unassembled WGS sequence"/>
</dbReference>
<dbReference type="OrthoDB" id="2130750at2759"/>
<dbReference type="EMBL" id="ML736740">
    <property type="protein sequence ID" value="KAE8409404.1"/>
    <property type="molecule type" value="Genomic_DNA"/>
</dbReference>
<dbReference type="InterPro" id="IPR036859">
    <property type="entry name" value="CAP-Gly_dom_sf"/>
</dbReference>
<reference evidence="5 6" key="1">
    <citation type="submission" date="2019-04" db="EMBL/GenBank/DDBJ databases">
        <authorList>
            <consortium name="DOE Joint Genome Institute"/>
            <person name="Mondo S."/>
            <person name="Kjaerbolling I."/>
            <person name="Vesth T."/>
            <person name="Frisvad J.C."/>
            <person name="Nybo J.L."/>
            <person name="Theobald S."/>
            <person name="Kildgaard S."/>
            <person name="Isbrandt T."/>
            <person name="Kuo A."/>
            <person name="Sato A."/>
            <person name="Lyhne E.K."/>
            <person name="Kogle M.E."/>
            <person name="Wiebenga A."/>
            <person name="Kun R.S."/>
            <person name="Lubbers R.J."/>
            <person name="Makela M.R."/>
            <person name="Barry K."/>
            <person name="Chovatia M."/>
            <person name="Clum A."/>
            <person name="Daum C."/>
            <person name="Haridas S."/>
            <person name="He G."/>
            <person name="LaButti K."/>
            <person name="Lipzen A."/>
            <person name="Riley R."/>
            <person name="Salamov A."/>
            <person name="Simmons B.A."/>
            <person name="Magnuson J.K."/>
            <person name="Henrissat B."/>
            <person name="Mortensen U.H."/>
            <person name="Larsen T.O."/>
            <person name="Devries R.P."/>
            <person name="Grigoriev I.V."/>
            <person name="Machida M."/>
            <person name="Baker S.E."/>
            <person name="Andersen M.R."/>
            <person name="Cantor M.N."/>
            <person name="Hua S.X."/>
        </authorList>
    </citation>
    <scope>NUCLEOTIDE SEQUENCE [LARGE SCALE GENOMIC DNA]</scope>
    <source>
        <strain evidence="5 6">CBS 119388</strain>
    </source>
</reference>
<comment type="subcellular location">
    <subcellularLocation>
        <location evidence="1">Cytoplasm</location>
    </subcellularLocation>
</comment>
<organism evidence="5 6">
    <name type="scientific">Aspergillus pseudonomiae</name>
    <dbReference type="NCBI Taxonomy" id="1506151"/>
    <lineage>
        <taxon>Eukaryota</taxon>
        <taxon>Fungi</taxon>
        <taxon>Dikarya</taxon>
        <taxon>Ascomycota</taxon>
        <taxon>Pezizomycotina</taxon>
        <taxon>Eurotiomycetes</taxon>
        <taxon>Eurotiomycetidae</taxon>
        <taxon>Eurotiales</taxon>
        <taxon>Aspergillaceae</taxon>
        <taxon>Aspergillus</taxon>
        <taxon>Aspergillus subgen. Circumdati</taxon>
    </lineage>
</organism>
<keyword evidence="6" id="KW-1185">Reference proteome</keyword>
<dbReference type="GO" id="GO:0005938">
    <property type="term" value="C:cell cortex"/>
    <property type="evidence" value="ECO:0007669"/>
    <property type="project" value="TreeGrafter"/>
</dbReference>
<dbReference type="SUPFAM" id="SSF74924">
    <property type="entry name" value="Cap-Gly domain"/>
    <property type="match status" value="1"/>
</dbReference>
<evidence type="ECO:0000256" key="3">
    <source>
        <dbReference type="SAM" id="MobiDB-lite"/>
    </source>
</evidence>
<dbReference type="SMART" id="SM01052">
    <property type="entry name" value="CAP_GLY"/>
    <property type="match status" value="1"/>
</dbReference>
<dbReference type="GO" id="GO:0031122">
    <property type="term" value="P:cytoplasmic microtubule organization"/>
    <property type="evidence" value="ECO:0007669"/>
    <property type="project" value="TreeGrafter"/>
</dbReference>
<accession>A0A5N7DSL8</accession>
<feature type="compositionally biased region" description="Low complexity" evidence="3">
    <location>
        <begin position="78"/>
        <end position="89"/>
    </location>
</feature>
<dbReference type="InterPro" id="IPR000938">
    <property type="entry name" value="CAP-Gly_domain"/>
</dbReference>
<sequence>MADLTPGHVVTLTDGRQATVRFAGTTHFAAGDWVGIELDEPTGKNDGAVQGERYFDCEFGYGMFVRPTAIAAIIGPPAKEAKPAAKGTANAPQTRGRAQTGASASGLGIKKPSAIQATNTKRHSGSSASPSPAAKTASQRLGLKVRAS</sequence>
<proteinExistence type="predicted"/>
<dbReference type="GeneID" id="43663100"/>
<dbReference type="GO" id="GO:0005634">
    <property type="term" value="C:nucleus"/>
    <property type="evidence" value="ECO:0007669"/>
    <property type="project" value="TreeGrafter"/>
</dbReference>
<dbReference type="GO" id="GO:0035371">
    <property type="term" value="C:microtubule plus-end"/>
    <property type="evidence" value="ECO:0007669"/>
    <property type="project" value="TreeGrafter"/>
</dbReference>
<dbReference type="GO" id="GO:0051010">
    <property type="term" value="F:microtubule plus-end binding"/>
    <property type="evidence" value="ECO:0007669"/>
    <property type="project" value="TreeGrafter"/>
</dbReference>
<protein>
    <submittedName>
        <fullName evidence="5">CAP Gly-rich domain-containing protein</fullName>
    </submittedName>
</protein>
<dbReference type="PROSITE" id="PS00845">
    <property type="entry name" value="CAP_GLY_1"/>
    <property type="match status" value="1"/>
</dbReference>
<evidence type="ECO:0000259" key="4">
    <source>
        <dbReference type="PROSITE" id="PS50245"/>
    </source>
</evidence>
<dbReference type="PANTHER" id="PTHR18916:SF85">
    <property type="entry name" value="TUBULIN-FOLDING COFACTOR B"/>
    <property type="match status" value="1"/>
</dbReference>